<dbReference type="InterPro" id="IPR036047">
    <property type="entry name" value="F-box-like_dom_sf"/>
</dbReference>
<dbReference type="Proteomes" id="UP000606974">
    <property type="component" value="Unassembled WGS sequence"/>
</dbReference>
<evidence type="ECO:0000313" key="2">
    <source>
        <dbReference type="EMBL" id="KAF7504116.1"/>
    </source>
</evidence>
<dbReference type="Pfam" id="PF08755">
    <property type="entry name" value="YccV-like"/>
    <property type="match status" value="1"/>
</dbReference>
<dbReference type="GO" id="GO:0003677">
    <property type="term" value="F:DNA binding"/>
    <property type="evidence" value="ECO:0007669"/>
    <property type="project" value="InterPro"/>
</dbReference>
<name>A0A8H7E2H5_9EURO</name>
<dbReference type="OrthoDB" id="28868at2759"/>
<dbReference type="Gene3D" id="1.20.1280.50">
    <property type="match status" value="1"/>
</dbReference>
<dbReference type="SUPFAM" id="SSF81383">
    <property type="entry name" value="F-box domain"/>
    <property type="match status" value="1"/>
</dbReference>
<dbReference type="Pfam" id="PF12937">
    <property type="entry name" value="F-box-like"/>
    <property type="match status" value="1"/>
</dbReference>
<dbReference type="Gene3D" id="2.30.30.390">
    <property type="entry name" value="Hemimethylated DNA-binding domain"/>
    <property type="match status" value="1"/>
</dbReference>
<dbReference type="PANTHER" id="PTHR31350">
    <property type="entry name" value="SI:DKEY-261L7.2"/>
    <property type="match status" value="1"/>
</dbReference>
<dbReference type="InterPro" id="IPR036623">
    <property type="entry name" value="Hemimethylated_DNA-bd_sf"/>
</dbReference>
<dbReference type="SUPFAM" id="SSF141255">
    <property type="entry name" value="YccV-like"/>
    <property type="match status" value="1"/>
</dbReference>
<evidence type="ECO:0000313" key="3">
    <source>
        <dbReference type="Proteomes" id="UP000606974"/>
    </source>
</evidence>
<proteinExistence type="predicted"/>
<dbReference type="Pfam" id="PF13369">
    <property type="entry name" value="Transglut_core2"/>
    <property type="match status" value="1"/>
</dbReference>
<dbReference type="InterPro" id="IPR011722">
    <property type="entry name" value="Hemimethylated_DNA-bd_dom"/>
</dbReference>
<dbReference type="PROSITE" id="PS50181">
    <property type="entry name" value="FBOX"/>
    <property type="match status" value="1"/>
</dbReference>
<dbReference type="InterPro" id="IPR032698">
    <property type="entry name" value="SirB1_N"/>
</dbReference>
<dbReference type="PANTHER" id="PTHR31350:SF27">
    <property type="entry name" value="HEMIMETHYLATED DNA-BINDING DOMAIN-CONTAINING PROTEIN"/>
    <property type="match status" value="1"/>
</dbReference>
<sequence>MAQGELESLPDEILRSVCFFLDWHDAISLQSTNRRFRDVANEHLLWKYYCQCSFRYWAVSHHIFSKLADPSFVQWKQLFKYHHEAEIRTISALQGVISSQRARTPKIESIVELGYDAKDALLQSHARASESDDHLARRYWSHVALGCLHRSLAVQEWAALKDGEQQDGSFEKSVGALDLFILDDAREGDIDDIFQRLDDYIDAIRRAHPDIEGQSPQQKAVTTAEYLISNNLVAIPEDREYHNIEHNFLGRALFSQEKNSLPIISVIIYCYVVRQLGLSAAPCGFPLHVHAVVYPPPGVDLEGNDLPSGADRPALYMDPFRSSNPVPVSFLHEQLNFLARQLTSTDHNVFLSASTPRDITIRCARNIVNSLQQSTEPSSGRPIDLVSAHYAALWALILLNTSITPLRHRQHLLLLMHLFLEKFPHDASLVEKHILPLIENPSLSDHAQMCHSVRKADMDAPGRVKPRLGNADVKFKVGQVFRHKRYGYVAVVTGWDGTCDADEEWILRMGVDRLDGGRRQAFYNAFVQEDKSMRYVAGENIEPLPAHEVVPEAFPLEIGKWFKRWDDIKKVFVSNVRDEYPDD</sequence>
<dbReference type="NCBIfam" id="TIGR02097">
    <property type="entry name" value="yccV"/>
    <property type="match status" value="1"/>
</dbReference>
<dbReference type="AlphaFoldDB" id="A0A8H7E2H5"/>
<reference evidence="2" key="1">
    <citation type="submission" date="2020-02" db="EMBL/GenBank/DDBJ databases">
        <authorList>
            <person name="Palmer J.M."/>
        </authorList>
    </citation>
    <scope>NUCLEOTIDE SEQUENCE</scope>
    <source>
        <strain evidence="2">EPUS1.4</strain>
        <tissue evidence="2">Thallus</tissue>
    </source>
</reference>
<protein>
    <recommendedName>
        <fullName evidence="1">F-box domain-containing protein</fullName>
    </recommendedName>
</protein>
<evidence type="ECO:0000259" key="1">
    <source>
        <dbReference type="PROSITE" id="PS50181"/>
    </source>
</evidence>
<feature type="domain" description="F-box" evidence="1">
    <location>
        <begin position="3"/>
        <end position="49"/>
    </location>
</feature>
<gene>
    <name evidence="2" type="ORF">GJ744_002685</name>
</gene>
<dbReference type="SMART" id="SM00992">
    <property type="entry name" value="YccV-like"/>
    <property type="match status" value="1"/>
</dbReference>
<organism evidence="2 3">
    <name type="scientific">Endocarpon pusillum</name>
    <dbReference type="NCBI Taxonomy" id="364733"/>
    <lineage>
        <taxon>Eukaryota</taxon>
        <taxon>Fungi</taxon>
        <taxon>Dikarya</taxon>
        <taxon>Ascomycota</taxon>
        <taxon>Pezizomycotina</taxon>
        <taxon>Eurotiomycetes</taxon>
        <taxon>Chaetothyriomycetidae</taxon>
        <taxon>Verrucariales</taxon>
        <taxon>Verrucariaceae</taxon>
        <taxon>Endocarpon</taxon>
    </lineage>
</organism>
<dbReference type="InterPro" id="IPR001810">
    <property type="entry name" value="F-box_dom"/>
</dbReference>
<dbReference type="SMART" id="SM00256">
    <property type="entry name" value="FBOX"/>
    <property type="match status" value="1"/>
</dbReference>
<keyword evidence="3" id="KW-1185">Reference proteome</keyword>
<accession>A0A8H7E2H5</accession>
<comment type="caution">
    <text evidence="2">The sequence shown here is derived from an EMBL/GenBank/DDBJ whole genome shotgun (WGS) entry which is preliminary data.</text>
</comment>
<dbReference type="EMBL" id="JAACFV010000149">
    <property type="protein sequence ID" value="KAF7504116.1"/>
    <property type="molecule type" value="Genomic_DNA"/>
</dbReference>